<dbReference type="PRINTS" id="PR01301">
    <property type="entry name" value="RGSPROTEIN"/>
</dbReference>
<dbReference type="InterPro" id="IPR044926">
    <property type="entry name" value="RGS_subdomain_2"/>
</dbReference>
<protein>
    <submittedName>
        <fullName evidence="3">Regulator of G protein signaling 16</fullName>
    </submittedName>
</protein>
<evidence type="ECO:0000259" key="2">
    <source>
        <dbReference type="PROSITE" id="PS50132"/>
    </source>
</evidence>
<reference evidence="4" key="1">
    <citation type="submission" date="2011-08" db="EMBL/GenBank/DDBJ databases">
        <title>The draft genome of Latimeria chalumnae.</title>
        <authorList>
            <person name="Di Palma F."/>
            <person name="Alfoldi J."/>
            <person name="Johnson J."/>
            <person name="Berlin A."/>
            <person name="Gnerre S."/>
            <person name="Jaffe D."/>
            <person name="MacCallum I."/>
            <person name="Young S."/>
            <person name="Walker B.J."/>
            <person name="Lander E."/>
            <person name="Lindblad-Toh K."/>
        </authorList>
    </citation>
    <scope>NUCLEOTIDE SEQUENCE [LARGE SCALE GENOMIC DNA]</scope>
    <source>
        <strain evidence="4">Wild caught</strain>
    </source>
</reference>
<feature type="domain" description="RGS" evidence="2">
    <location>
        <begin position="68"/>
        <end position="184"/>
    </location>
</feature>
<dbReference type="SUPFAM" id="SSF48097">
    <property type="entry name" value="Regulator of G-protein signaling, RGS"/>
    <property type="match status" value="1"/>
</dbReference>
<dbReference type="eggNOG" id="KOG3589">
    <property type="taxonomic scope" value="Eukaryota"/>
</dbReference>
<dbReference type="Gene3D" id="1.10.196.10">
    <property type="match status" value="1"/>
</dbReference>
<name>H3ACV4_LATCH</name>
<sequence length="203" mass="23206">MCRGLASLPTTCLERAKEFKTRLGILLQKSDTQNESLVSNKTEKANKNSKSSMTDSICPDEVSCWKESLDKLLSSKQGLATFRIFLKSEFSEENLDFWMACEDYKKIKSPAKLASKAKKIYEEFIQTDATREINIDYETRDITKKNILEATPSCFDEAQNKIYILMKKDSYLRFLKSAVYQGMVKKTACNSSSQQNHGKRSQT</sequence>
<dbReference type="OMA" id="QANGHRT"/>
<keyword evidence="4" id="KW-1185">Reference proteome</keyword>
<dbReference type="FunFam" id="1.10.167.10:FF:000001">
    <property type="entry name" value="Putative regulator of g-protein signaling 12"/>
    <property type="match status" value="1"/>
</dbReference>
<dbReference type="PANTHER" id="PTHR10845">
    <property type="entry name" value="REGULATOR OF G PROTEIN SIGNALING"/>
    <property type="match status" value="1"/>
</dbReference>
<dbReference type="STRING" id="7897.ENSLACP00000007475"/>
<evidence type="ECO:0000313" key="3">
    <source>
        <dbReference type="Ensembl" id="ENSLACP00000007475.1"/>
    </source>
</evidence>
<dbReference type="Proteomes" id="UP000008672">
    <property type="component" value="Unassembled WGS sequence"/>
</dbReference>
<dbReference type="InterPro" id="IPR036305">
    <property type="entry name" value="RGS_sf"/>
</dbReference>
<organism evidence="3 4">
    <name type="scientific">Latimeria chalumnae</name>
    <name type="common">Coelacanth</name>
    <dbReference type="NCBI Taxonomy" id="7897"/>
    <lineage>
        <taxon>Eukaryota</taxon>
        <taxon>Metazoa</taxon>
        <taxon>Chordata</taxon>
        <taxon>Craniata</taxon>
        <taxon>Vertebrata</taxon>
        <taxon>Euteleostomi</taxon>
        <taxon>Coelacanthiformes</taxon>
        <taxon>Coelacanthidae</taxon>
        <taxon>Latimeria</taxon>
    </lineage>
</organism>
<dbReference type="GO" id="GO:0009968">
    <property type="term" value="P:negative regulation of signal transduction"/>
    <property type="evidence" value="ECO:0007669"/>
    <property type="project" value="UniProtKB-KW"/>
</dbReference>
<dbReference type="GeneTree" id="ENSGT00940000164081"/>
<dbReference type="InterPro" id="IPR024066">
    <property type="entry name" value="RGS_subdom1/3"/>
</dbReference>
<dbReference type="Gene3D" id="1.10.167.10">
    <property type="entry name" value="Regulator of G-protein Signalling 4, domain 2"/>
    <property type="match status" value="1"/>
</dbReference>
<reference evidence="3" key="2">
    <citation type="submission" date="2025-08" db="UniProtKB">
        <authorList>
            <consortium name="Ensembl"/>
        </authorList>
    </citation>
    <scope>IDENTIFICATION</scope>
</reference>
<dbReference type="PROSITE" id="PS50132">
    <property type="entry name" value="RGS"/>
    <property type="match status" value="1"/>
</dbReference>
<dbReference type="Ensembl" id="ENSLACT00000007537.1">
    <property type="protein sequence ID" value="ENSLACP00000007475.1"/>
    <property type="gene ID" value="ENSLACG00000006625.1"/>
</dbReference>
<reference evidence="3" key="3">
    <citation type="submission" date="2025-09" db="UniProtKB">
        <authorList>
            <consortium name="Ensembl"/>
        </authorList>
    </citation>
    <scope>IDENTIFICATION</scope>
</reference>
<accession>H3ACV4</accession>
<dbReference type="PANTHER" id="PTHR10845:SF254">
    <property type="entry name" value="RGS DOMAIN-CONTAINING PROTEIN-RELATED"/>
    <property type="match status" value="1"/>
</dbReference>
<gene>
    <name evidence="3" type="primary">LOC102351363</name>
</gene>
<dbReference type="FunFam" id="1.10.196.10:FF:000001">
    <property type="entry name" value="Regulator of G-protein signaling 8"/>
    <property type="match status" value="1"/>
</dbReference>
<dbReference type="InterPro" id="IPR016137">
    <property type="entry name" value="RGS"/>
</dbReference>
<dbReference type="InParanoid" id="H3ACV4"/>
<evidence type="ECO:0000256" key="1">
    <source>
        <dbReference type="ARBA" id="ARBA00022700"/>
    </source>
</evidence>
<dbReference type="Pfam" id="PF00615">
    <property type="entry name" value="RGS"/>
    <property type="match status" value="1"/>
</dbReference>
<dbReference type="EMBL" id="AFYH01193523">
    <property type="status" value="NOT_ANNOTATED_CDS"/>
    <property type="molecule type" value="Genomic_DNA"/>
</dbReference>
<keyword evidence="1" id="KW-0734">Signal transduction inhibitor</keyword>
<dbReference type="EMBL" id="AFYH01193524">
    <property type="status" value="NOT_ANNOTATED_CDS"/>
    <property type="molecule type" value="Genomic_DNA"/>
</dbReference>
<dbReference type="SMART" id="SM00315">
    <property type="entry name" value="RGS"/>
    <property type="match status" value="1"/>
</dbReference>
<dbReference type="Bgee" id="ENSLACG00000006625">
    <property type="expression patterns" value="Expressed in pelvic fin and 5 other cell types or tissues"/>
</dbReference>
<proteinExistence type="predicted"/>
<evidence type="ECO:0000313" key="4">
    <source>
        <dbReference type="Proteomes" id="UP000008672"/>
    </source>
</evidence>
<dbReference type="AlphaFoldDB" id="H3ACV4"/>